<dbReference type="Proteomes" id="UP000193334">
    <property type="component" value="Chromosome"/>
</dbReference>
<accession>A0A1W6LPL3</accession>
<dbReference type="STRING" id="1941349.STSP1_02117"/>
<proteinExistence type="predicted"/>
<protein>
    <submittedName>
        <fullName evidence="2">Uncharacterized protein</fullName>
    </submittedName>
</protein>
<feature type="region of interest" description="Disordered" evidence="1">
    <location>
        <begin position="105"/>
        <end position="133"/>
    </location>
</feature>
<keyword evidence="3" id="KW-1185">Reference proteome</keyword>
<dbReference type="AlphaFoldDB" id="A0A1W6LPL3"/>
<dbReference type="KEGG" id="pbp:STSP1_02117"/>
<organism evidence="2 3">
    <name type="scientific">Sedimentisphaera salicampi</name>
    <dbReference type="NCBI Taxonomy" id="1941349"/>
    <lineage>
        <taxon>Bacteria</taxon>
        <taxon>Pseudomonadati</taxon>
        <taxon>Planctomycetota</taxon>
        <taxon>Phycisphaerae</taxon>
        <taxon>Sedimentisphaerales</taxon>
        <taxon>Sedimentisphaeraceae</taxon>
        <taxon>Sedimentisphaera</taxon>
    </lineage>
</organism>
<name>A0A1W6LPL3_9BACT</name>
<evidence type="ECO:0000313" key="2">
    <source>
        <dbReference type="EMBL" id="ARN57696.1"/>
    </source>
</evidence>
<evidence type="ECO:0000256" key="1">
    <source>
        <dbReference type="SAM" id="MobiDB-lite"/>
    </source>
</evidence>
<gene>
    <name evidence="2" type="ORF">STSP1_02117</name>
</gene>
<dbReference type="RefSeq" id="WP_085756323.1">
    <property type="nucleotide sequence ID" value="NZ_CP021023.1"/>
</dbReference>
<sequence>MEEKNQNNPPDGGSELSGKLKAENERLKFENQAARSLAENGIIDLDAGLALCREKQKHNPEMKPEELVSGLKEKKAYLFGSRPSQFRSNVAQAAEQTVNQLDGAAQKAAQTGKPAAVSEYMRLRRQKSEKSNF</sequence>
<reference evidence="3" key="1">
    <citation type="submission" date="2017-04" db="EMBL/GenBank/DDBJ databases">
        <title>Comparative genomics and description of representatives of a novel lineage of planctomycetes thriving in anoxic sediments.</title>
        <authorList>
            <person name="Spring S."/>
            <person name="Bunk B."/>
            <person name="Sproer C."/>
        </authorList>
    </citation>
    <scope>NUCLEOTIDE SEQUENCE [LARGE SCALE GENOMIC DNA]</scope>
    <source>
        <strain evidence="3">ST-PulAB-D4</strain>
    </source>
</reference>
<feature type="region of interest" description="Disordered" evidence="1">
    <location>
        <begin position="1"/>
        <end position="23"/>
    </location>
</feature>
<dbReference type="EMBL" id="CP021023">
    <property type="protein sequence ID" value="ARN57696.1"/>
    <property type="molecule type" value="Genomic_DNA"/>
</dbReference>
<evidence type="ECO:0000313" key="3">
    <source>
        <dbReference type="Proteomes" id="UP000193334"/>
    </source>
</evidence>